<comment type="caution">
    <text evidence="1">The sequence shown here is derived from an EMBL/GenBank/DDBJ whole genome shotgun (WGS) entry which is preliminary data.</text>
</comment>
<evidence type="ECO:0000313" key="2">
    <source>
        <dbReference type="Proteomes" id="UP000242519"/>
    </source>
</evidence>
<dbReference type="GO" id="GO:0016279">
    <property type="term" value="F:protein-lysine N-methyltransferase activity"/>
    <property type="evidence" value="ECO:0007669"/>
    <property type="project" value="TreeGrafter"/>
</dbReference>
<evidence type="ECO:0008006" key="3">
    <source>
        <dbReference type="Google" id="ProtNLM"/>
    </source>
</evidence>
<dbReference type="InterPro" id="IPR046341">
    <property type="entry name" value="SET_dom_sf"/>
</dbReference>
<sequence>MSHENSPTSALLDWAEAHGTLVSPNVQIYNDFLTGLSLRAVKDIPPSTKLVNCSYTTTLSYLNAIETVAQFERHSEPFSASFLEVLSVDNPNIIGHFFLIQQFLLKNRSFWWHYIRLLPQPNSADSLGLPVLWPEEDRRWLDGTNAEPPIKRRKELWEQEWQQGIVLLKKDFGGWADYTFPLYQWAASIFGSRSFRASLTLPEEIIVKSSSHRPEHLKLNLEHIKKDRFSILLPVTDIGNHDGINQVEWSPSPTHFGLINSQVILRGTQIYNYYGDKSNSELLVGYGFTLPGSEKDFVNLKLTPSPEAVRLRRSQTSHIVDSNQPEQEFMFHVMSHVEPVVFDKGLAELKFFSSGLIETMSCMVANKRERQYLLRNPGYSVEKDQEVFGGPLSRNILLVLRILHNKLQYELSRIVQLGASLGEPRNENQRTARDYRNRQMRVLQTAIHPISTRLQFLSSTSLLCHISQHSKGVAKNGSSPMQNFELISLEYAYAWLHQSYPELAFQVSRLISEDQEEPLPLNWAILVEDWNHTYWTVWLYILWMLRLQDKEGFQVRHPDFGTWMSAMDMAYDEVIATDPAAERLYADHHEGETIDFMIRNTTALPIPGPISRFRNFATYISEEETVFSNYKMQSGPQAGEIVGQKLLCIARMWPDFHHNLSRPWSIFLQSIG</sequence>
<dbReference type="GO" id="GO:0005634">
    <property type="term" value="C:nucleus"/>
    <property type="evidence" value="ECO:0007669"/>
    <property type="project" value="TreeGrafter"/>
</dbReference>
<dbReference type="AlphaFoldDB" id="A0A218ZH84"/>
<dbReference type="PANTHER" id="PTHR13271">
    <property type="entry name" value="UNCHARACTERIZED PUTATIVE METHYLTRANSFERASE"/>
    <property type="match status" value="1"/>
</dbReference>
<proteinExistence type="predicted"/>
<gene>
    <name evidence="1" type="ORF">B2J93_6186</name>
</gene>
<dbReference type="STRING" id="503106.A0A218ZH84"/>
<accession>A0A218ZH84</accession>
<organism evidence="1 2">
    <name type="scientific">Diplocarpon coronariae</name>
    <dbReference type="NCBI Taxonomy" id="2795749"/>
    <lineage>
        <taxon>Eukaryota</taxon>
        <taxon>Fungi</taxon>
        <taxon>Dikarya</taxon>
        <taxon>Ascomycota</taxon>
        <taxon>Pezizomycotina</taxon>
        <taxon>Leotiomycetes</taxon>
        <taxon>Helotiales</taxon>
        <taxon>Drepanopezizaceae</taxon>
        <taxon>Diplocarpon</taxon>
    </lineage>
</organism>
<name>A0A218ZH84_9HELO</name>
<evidence type="ECO:0000313" key="1">
    <source>
        <dbReference type="EMBL" id="OWP07407.1"/>
    </source>
</evidence>
<dbReference type="InParanoid" id="A0A218ZH84"/>
<reference evidence="1 2" key="1">
    <citation type="submission" date="2017-04" db="EMBL/GenBank/DDBJ databases">
        <title>Draft genome sequence of Marssonina coronaria NL1: causal agent of apple blotch.</title>
        <authorList>
            <person name="Cheng Q."/>
        </authorList>
    </citation>
    <scope>NUCLEOTIDE SEQUENCE [LARGE SCALE GENOMIC DNA]</scope>
    <source>
        <strain evidence="1 2">NL1</strain>
    </source>
</reference>
<dbReference type="OrthoDB" id="42889at2759"/>
<protein>
    <recommendedName>
        <fullName evidence="3">SET domain-containing protein</fullName>
    </recommendedName>
</protein>
<dbReference type="Gene3D" id="3.90.1410.10">
    <property type="entry name" value="set domain protein methyltransferase, domain 1"/>
    <property type="match status" value="1"/>
</dbReference>
<dbReference type="InterPro" id="IPR050600">
    <property type="entry name" value="SETD3_SETD6_MTase"/>
</dbReference>
<dbReference type="Proteomes" id="UP000242519">
    <property type="component" value="Unassembled WGS sequence"/>
</dbReference>
<dbReference type="SUPFAM" id="SSF82199">
    <property type="entry name" value="SET domain"/>
    <property type="match status" value="1"/>
</dbReference>
<keyword evidence="2" id="KW-1185">Reference proteome</keyword>
<dbReference type="PANTHER" id="PTHR13271:SF146">
    <property type="entry name" value="SET DOMAIN-CONTAINING PROTEIN"/>
    <property type="match status" value="1"/>
</dbReference>
<dbReference type="EMBL" id="MZNU01000006">
    <property type="protein sequence ID" value="OWP07407.1"/>
    <property type="molecule type" value="Genomic_DNA"/>
</dbReference>